<evidence type="ECO:0000313" key="5">
    <source>
        <dbReference type="WBParaSite" id="Gr19_v10_g1481.t1"/>
    </source>
</evidence>
<dbReference type="WBParaSite" id="Gr19_v10_g1481.t1">
    <property type="protein sequence ID" value="Gr19_v10_g1481.t1"/>
    <property type="gene ID" value="Gr19_v10_g1481"/>
</dbReference>
<evidence type="ECO:0000259" key="3">
    <source>
        <dbReference type="PROSITE" id="PS51156"/>
    </source>
</evidence>
<feature type="region of interest" description="Disordered" evidence="2">
    <location>
        <begin position="169"/>
        <end position="200"/>
    </location>
</feature>
<dbReference type="AlphaFoldDB" id="A0A914HAL1"/>
<keyword evidence="4" id="KW-1185">Reference proteome</keyword>
<dbReference type="InterPro" id="IPR000949">
    <property type="entry name" value="ELM2_dom"/>
</dbReference>
<reference evidence="5" key="1">
    <citation type="submission" date="2022-11" db="UniProtKB">
        <authorList>
            <consortium name="WormBaseParasite"/>
        </authorList>
    </citation>
    <scope>IDENTIFICATION</scope>
</reference>
<feature type="region of interest" description="Disordered" evidence="2">
    <location>
        <begin position="582"/>
        <end position="605"/>
    </location>
</feature>
<dbReference type="Gene3D" id="1.10.10.60">
    <property type="entry name" value="Homeodomain-like"/>
    <property type="match status" value="1"/>
</dbReference>
<dbReference type="Gene3D" id="1.20.58.1880">
    <property type="match status" value="1"/>
</dbReference>
<dbReference type="InterPro" id="IPR001005">
    <property type="entry name" value="SANT/Myb"/>
</dbReference>
<feature type="region of interest" description="Disordered" evidence="2">
    <location>
        <begin position="629"/>
        <end position="663"/>
    </location>
</feature>
<organism evidence="4 5">
    <name type="scientific">Globodera rostochiensis</name>
    <name type="common">Golden nematode worm</name>
    <name type="synonym">Heterodera rostochiensis</name>
    <dbReference type="NCBI Taxonomy" id="31243"/>
    <lineage>
        <taxon>Eukaryota</taxon>
        <taxon>Metazoa</taxon>
        <taxon>Ecdysozoa</taxon>
        <taxon>Nematoda</taxon>
        <taxon>Chromadorea</taxon>
        <taxon>Rhabditida</taxon>
        <taxon>Tylenchina</taxon>
        <taxon>Tylenchomorpha</taxon>
        <taxon>Tylenchoidea</taxon>
        <taxon>Heteroderidae</taxon>
        <taxon>Heteroderinae</taxon>
        <taxon>Globodera</taxon>
    </lineage>
</organism>
<evidence type="ECO:0000256" key="2">
    <source>
        <dbReference type="SAM" id="MobiDB-lite"/>
    </source>
</evidence>
<feature type="domain" description="ELM2" evidence="3">
    <location>
        <begin position="156"/>
        <end position="267"/>
    </location>
</feature>
<evidence type="ECO:0000313" key="4">
    <source>
        <dbReference type="Proteomes" id="UP000887572"/>
    </source>
</evidence>
<accession>A0A914HAL1</accession>
<dbReference type="CDD" id="cd00167">
    <property type="entry name" value="SANT"/>
    <property type="match status" value="1"/>
</dbReference>
<keyword evidence="1" id="KW-0539">Nucleus</keyword>
<protein>
    <submittedName>
        <fullName evidence="5">ELM2 domain-containing protein</fullName>
    </submittedName>
</protein>
<dbReference type="SMART" id="SM00717">
    <property type="entry name" value="SANT"/>
    <property type="match status" value="2"/>
</dbReference>
<dbReference type="PROSITE" id="PS51156">
    <property type="entry name" value="ELM2"/>
    <property type="match status" value="1"/>
</dbReference>
<feature type="compositionally biased region" description="Low complexity" evidence="2">
    <location>
        <begin position="179"/>
        <end position="190"/>
    </location>
</feature>
<evidence type="ECO:0000256" key="1">
    <source>
        <dbReference type="ARBA" id="ARBA00023242"/>
    </source>
</evidence>
<feature type="region of interest" description="Disordered" evidence="2">
    <location>
        <begin position="406"/>
        <end position="452"/>
    </location>
</feature>
<sequence>MSVGSQWRTHRGDEFQRFVPIKVPSSATTVTASAAAAAGSSATVSLAPAQAASTSAATTSGEIAAGDAMVAVMDGTGLRRSQRKAPVSNGDAAGLLTMAGTSTKDELRRNDSGGAVSDVLAAILPKRMSILNKQLNYADGDESEGSSGIVPTGRPSQIGVGQQFQAELPEHGDQHQQKHQQQQQRAQAVQTTTNASSSSKEDLVDRDECLWSSTEFANTKLMELKDLEVFCDVVRRHSNLDIEKALLLLNSSSFSHPLALCNLEKFTCNNAEKSTKWLESMDEQFIDLLNKHGKNFGKIAKNLSGEWNRPQAELVQRYYALKSQRCFSSNSAQFVRCPHIKILGPPVEASDRRPVARTKCANCTQKLWRDPAKVGAEWRGRRRPPVLCPPCELYARKQKMHRPAQLLLEDDPNYDVKAQKPAPPDERHDDGNVVSGGAVAEDAPRQQRQQRHNDCKCMLARAVATRVKQQQLAQLQRRRLLDIKQEVPTTPEGTTNGVAEAEAYLQNDDNNNSDWHEEMKQRCVRAFLTVGKNFEAIAASLGGTKSADDIADFYSEHQFTLRLDYIISLHERAKHAERNVPTLRATARNGQQKQQQKAKTLAGKTNKKVPPVKKVIVKQEIVSKRGECVRKAETGRNSVEREETEQKQQHQQTNGAGGEEEMTAFDELLAEVHRIRRRNEKAALTKN</sequence>
<feature type="compositionally biased region" description="Basic and acidic residues" evidence="2">
    <location>
        <begin position="629"/>
        <end position="648"/>
    </location>
</feature>
<dbReference type="Proteomes" id="UP000887572">
    <property type="component" value="Unplaced"/>
</dbReference>
<feature type="region of interest" description="Disordered" evidence="2">
    <location>
        <begin position="138"/>
        <end position="157"/>
    </location>
</feature>
<name>A0A914HAL1_GLORO</name>
<proteinExistence type="predicted"/>